<evidence type="ECO:0000313" key="2">
    <source>
        <dbReference type="Proteomes" id="UP000018144"/>
    </source>
</evidence>
<keyword evidence="2" id="KW-1185">Reference proteome</keyword>
<reference evidence="1 2" key="1">
    <citation type="journal article" date="2013" name="PLoS Genet.">
        <title>The genome and development-dependent transcriptomes of Pyronema confluens: a window into fungal evolution.</title>
        <authorList>
            <person name="Traeger S."/>
            <person name="Altegoer F."/>
            <person name="Freitag M."/>
            <person name="Gabaldon T."/>
            <person name="Kempken F."/>
            <person name="Kumar A."/>
            <person name="Marcet-Houben M."/>
            <person name="Poggeler S."/>
            <person name="Stajich J.E."/>
            <person name="Nowrousian M."/>
        </authorList>
    </citation>
    <scope>NUCLEOTIDE SEQUENCE [LARGE SCALE GENOMIC DNA]</scope>
    <source>
        <strain evidence="2">CBS 100304</strain>
        <tissue evidence="1">Vegetative mycelium</tissue>
    </source>
</reference>
<sequence length="68" mass="8093">MVAEYVMGKLESIVKREERVVSRIWRWRSIKTSHNWRGQVKMEVDKHQQNSWVKKLSRLSIPGGGWLS</sequence>
<accession>U4LA45</accession>
<organism evidence="1 2">
    <name type="scientific">Pyronema omphalodes (strain CBS 100304)</name>
    <name type="common">Pyronema confluens</name>
    <dbReference type="NCBI Taxonomy" id="1076935"/>
    <lineage>
        <taxon>Eukaryota</taxon>
        <taxon>Fungi</taxon>
        <taxon>Dikarya</taxon>
        <taxon>Ascomycota</taxon>
        <taxon>Pezizomycotina</taxon>
        <taxon>Pezizomycetes</taxon>
        <taxon>Pezizales</taxon>
        <taxon>Pyronemataceae</taxon>
        <taxon>Pyronema</taxon>
    </lineage>
</organism>
<dbReference type="EMBL" id="HF935332">
    <property type="protein sequence ID" value="CCX07049.1"/>
    <property type="molecule type" value="Genomic_DNA"/>
</dbReference>
<evidence type="ECO:0000313" key="1">
    <source>
        <dbReference type="EMBL" id="CCX07049.1"/>
    </source>
</evidence>
<dbReference type="Proteomes" id="UP000018144">
    <property type="component" value="Unassembled WGS sequence"/>
</dbReference>
<gene>
    <name evidence="1" type="ORF">PCON_06636</name>
</gene>
<proteinExistence type="predicted"/>
<protein>
    <submittedName>
        <fullName evidence="1">Uncharacterized protein</fullName>
    </submittedName>
</protein>
<dbReference type="AlphaFoldDB" id="U4LA45"/>
<name>U4LA45_PYROM</name>